<dbReference type="eggNOG" id="COG4632">
    <property type="taxonomic scope" value="Bacteria"/>
</dbReference>
<dbReference type="PANTHER" id="PTHR40446">
    <property type="entry name" value="N-ACETYLGLUCOSAMINE-1-PHOSPHODIESTER ALPHA-N-ACETYLGLUCOSAMINIDASE"/>
    <property type="match status" value="1"/>
</dbReference>
<dbReference type="SUPFAM" id="SSF55383">
    <property type="entry name" value="Copper amine oxidase, domain N"/>
    <property type="match status" value="1"/>
</dbReference>
<dbReference type="InterPro" id="IPR036582">
    <property type="entry name" value="Mao_N_sf"/>
</dbReference>
<feature type="domain" description="Copper amine oxidase-like N-terminal" evidence="2">
    <location>
        <begin position="49"/>
        <end position="160"/>
    </location>
</feature>
<reference evidence="4 5" key="2">
    <citation type="journal article" date="2011" name="J. Bacteriol.">
        <title>Complete genome sequence of the anaerobic, halophilic alkalithermophile Natranaerobius thermophilus JW/NM-WN-LF.</title>
        <authorList>
            <person name="Zhao B."/>
            <person name="Mesbah N.M."/>
            <person name="Dalin E."/>
            <person name="Goodwin L."/>
            <person name="Nolan M."/>
            <person name="Pitluck S."/>
            <person name="Chertkov O."/>
            <person name="Brettin T.S."/>
            <person name="Han J."/>
            <person name="Larimer F.W."/>
            <person name="Land M.L."/>
            <person name="Hauser L."/>
            <person name="Kyrpides N."/>
            <person name="Wiegel J."/>
        </authorList>
    </citation>
    <scope>NUCLEOTIDE SEQUENCE [LARGE SCALE GENOMIC DNA]</scope>
    <source>
        <strain evidence="5">ATCC BAA-1301 / DSM 18059 / JW/NM-WN-LF</strain>
    </source>
</reference>
<dbReference type="InterPro" id="IPR012854">
    <property type="entry name" value="Cu_amine_oxidase-like_N"/>
</dbReference>
<sequence>MKKFRIRMSIVPIMLITLMFFAGSVLPGGISQAQAAMQVNDDPGIPVFIDEEEITEGLLPRLRNGRLLGPVRNISETLGAYVDYSEADQEAIIIKDDTEVRMQVDSDVARTYSPGEEVPEKTQLDAPMFIDEGRSFVPLRFLAENFGYYVIWDESSRTVSLVSPDQDEDEEIADEPEEVDEDQKEKDQEEDEEKDQQEPEQPEEKDEEDEKETEVEPNDEEDKIKDIQEQIDARTEELDLQVKFEDKKIDIITERAGTDFPQHEVDFSKNEEQFIITVKNSKIEDKNWDFDNQLLDKLSATTVVTEQKVEEVMEDTVIEEDENTEIGDTVSTYKGKITVELNYPVPELDPDISKNDGESTSLIVTIPKVFETILEEQEIANGLKYTSIRKGQENGPIKIHELRLDPHGDVKPELIMAQDGFSGFERLDSMAKRNNAIAAINGGFYWRAGHPIGLYISDQRLIREPMPNRSAFFYSKDGEATIERTAFNGGLMYIDDINTNLSIDGVNRSRGREELIVYTPEQGNTTGTTSSTFRGHKEIVISDEEIIAINHGDSQIPDDGYVLSIHEQYVRANQDLIDELETGMTTKLHWNMGQSKNVEDVVFALGGGPRILEKGEVDIRSMEEVISDNVSQGRSPRTAVGVTRDGQLLLTAVDGRQSGLSIGMTLEELGNFMKDRGAQDALNLDGGGSTMMWFDNEFQNNPSNGIRNIGNSIVIREK</sequence>
<evidence type="ECO:0000259" key="2">
    <source>
        <dbReference type="Pfam" id="PF07833"/>
    </source>
</evidence>
<dbReference type="OrthoDB" id="9809781at2"/>
<evidence type="ECO:0000313" key="4">
    <source>
        <dbReference type="EMBL" id="ACB85853.1"/>
    </source>
</evidence>
<feature type="domain" description="Phosphodiester glycosidase" evidence="3">
    <location>
        <begin position="558"/>
        <end position="715"/>
    </location>
</feature>
<evidence type="ECO:0000259" key="3">
    <source>
        <dbReference type="Pfam" id="PF09992"/>
    </source>
</evidence>
<dbReference type="Pfam" id="PF09992">
    <property type="entry name" value="NAGPA"/>
    <property type="match status" value="1"/>
</dbReference>
<dbReference type="STRING" id="457570.Nther_2287"/>
<feature type="region of interest" description="Disordered" evidence="1">
    <location>
        <begin position="161"/>
        <end position="225"/>
    </location>
</feature>
<feature type="compositionally biased region" description="Acidic residues" evidence="1">
    <location>
        <begin position="165"/>
        <end position="221"/>
    </location>
</feature>
<evidence type="ECO:0000313" key="5">
    <source>
        <dbReference type="Proteomes" id="UP000001683"/>
    </source>
</evidence>
<dbReference type="PANTHER" id="PTHR40446:SF2">
    <property type="entry name" value="N-ACETYLGLUCOSAMINE-1-PHOSPHODIESTER ALPHA-N-ACETYLGLUCOSAMINIDASE"/>
    <property type="match status" value="1"/>
</dbReference>
<dbReference type="Pfam" id="PF07833">
    <property type="entry name" value="Cu_amine_oxidN1"/>
    <property type="match status" value="1"/>
</dbReference>
<dbReference type="RefSeq" id="WP_012448703.1">
    <property type="nucleotide sequence ID" value="NC_010718.1"/>
</dbReference>
<dbReference type="InParanoid" id="B2A8G9"/>
<dbReference type="EMBL" id="CP001034">
    <property type="protein sequence ID" value="ACB85853.1"/>
    <property type="molecule type" value="Genomic_DNA"/>
</dbReference>
<protein>
    <submittedName>
        <fullName evidence="4">Copper amine oxidase domain protein</fullName>
    </submittedName>
</protein>
<dbReference type="HOGENOM" id="CLU_384873_0_0_9"/>
<proteinExistence type="predicted"/>
<dbReference type="Proteomes" id="UP000001683">
    <property type="component" value="Chromosome"/>
</dbReference>
<organism evidence="4 5">
    <name type="scientific">Natranaerobius thermophilus (strain ATCC BAA-1301 / DSM 18059 / JW/NM-WN-LF)</name>
    <dbReference type="NCBI Taxonomy" id="457570"/>
    <lineage>
        <taxon>Bacteria</taxon>
        <taxon>Bacillati</taxon>
        <taxon>Bacillota</taxon>
        <taxon>Clostridia</taxon>
        <taxon>Natranaerobiales</taxon>
        <taxon>Natranaerobiaceae</taxon>
        <taxon>Natranaerobius</taxon>
    </lineage>
</organism>
<reference evidence="4 5" key="1">
    <citation type="submission" date="2008-04" db="EMBL/GenBank/DDBJ databases">
        <title>Complete sequence of chromosome of Natranaerobius thermophilus JW/NM-WN-LF.</title>
        <authorList>
            <consortium name="US DOE Joint Genome Institute"/>
            <person name="Copeland A."/>
            <person name="Lucas S."/>
            <person name="Lapidus A."/>
            <person name="Glavina del Rio T."/>
            <person name="Dalin E."/>
            <person name="Tice H."/>
            <person name="Bruce D."/>
            <person name="Goodwin L."/>
            <person name="Pitluck S."/>
            <person name="Chertkov O."/>
            <person name="Brettin T."/>
            <person name="Detter J.C."/>
            <person name="Han C."/>
            <person name="Kuske C.R."/>
            <person name="Schmutz J."/>
            <person name="Larimer F."/>
            <person name="Land M."/>
            <person name="Hauser L."/>
            <person name="Kyrpides N."/>
            <person name="Lykidis A."/>
            <person name="Mesbah N.M."/>
            <person name="Wiegel J."/>
        </authorList>
    </citation>
    <scope>NUCLEOTIDE SEQUENCE [LARGE SCALE GENOMIC DNA]</scope>
    <source>
        <strain evidence="5">ATCC BAA-1301 / DSM 18059 / JW/NM-WN-LF</strain>
    </source>
</reference>
<keyword evidence="5" id="KW-1185">Reference proteome</keyword>
<dbReference type="AlphaFoldDB" id="B2A8G9"/>
<gene>
    <name evidence="4" type="ordered locus">Nther_2287</name>
</gene>
<evidence type="ECO:0000256" key="1">
    <source>
        <dbReference type="SAM" id="MobiDB-lite"/>
    </source>
</evidence>
<name>B2A8G9_NATTJ</name>
<dbReference type="KEGG" id="nth:Nther_2287"/>
<dbReference type="Gene3D" id="3.30.457.10">
    <property type="entry name" value="Copper amine oxidase-like, N-terminal domain"/>
    <property type="match status" value="1"/>
</dbReference>
<accession>B2A8G9</accession>
<dbReference type="InterPro" id="IPR018711">
    <property type="entry name" value="NAGPA"/>
</dbReference>